<dbReference type="SUPFAM" id="SSF88713">
    <property type="entry name" value="Glycoside hydrolase/deacetylase"/>
    <property type="match status" value="1"/>
</dbReference>
<dbReference type="GO" id="GO:0005576">
    <property type="term" value="C:extracellular region"/>
    <property type="evidence" value="ECO:0007669"/>
    <property type="project" value="UniProtKB-SubCell"/>
</dbReference>
<protein>
    <recommendedName>
        <fullName evidence="4">Chitooligosaccharide deacetylase</fullName>
    </recommendedName>
    <alternativeName>
        <fullName evidence="6">Nodulation protein B</fullName>
    </alternativeName>
</protein>
<proteinExistence type="inferred from homology"/>
<evidence type="ECO:0000313" key="9">
    <source>
        <dbReference type="EMBL" id="SIT56980.1"/>
    </source>
</evidence>
<dbReference type="InterPro" id="IPR051398">
    <property type="entry name" value="Polysacch_Deacetylase"/>
</dbReference>
<keyword evidence="10" id="KW-1185">Reference proteome</keyword>
<dbReference type="CDD" id="cd00761">
    <property type="entry name" value="Glyco_tranf_GTA_type"/>
    <property type="match status" value="1"/>
</dbReference>
<feature type="domain" description="NodB homology" evidence="8">
    <location>
        <begin position="834"/>
        <end position="1008"/>
    </location>
</feature>
<dbReference type="STRING" id="1631249.BQ8794_30429"/>
<dbReference type="PANTHER" id="PTHR34216">
    <property type="match status" value="1"/>
</dbReference>
<dbReference type="GO" id="GO:0008757">
    <property type="term" value="F:S-adenosylmethionine-dependent methyltransferase activity"/>
    <property type="evidence" value="ECO:0007669"/>
    <property type="project" value="InterPro"/>
</dbReference>
<evidence type="ECO:0000256" key="4">
    <source>
        <dbReference type="ARBA" id="ARBA00020071"/>
    </source>
</evidence>
<organism evidence="9 10">
    <name type="scientific">Mesorhizobium prunaredense</name>
    <dbReference type="NCBI Taxonomy" id="1631249"/>
    <lineage>
        <taxon>Bacteria</taxon>
        <taxon>Pseudomonadati</taxon>
        <taxon>Pseudomonadota</taxon>
        <taxon>Alphaproteobacteria</taxon>
        <taxon>Hyphomicrobiales</taxon>
        <taxon>Phyllobacteriaceae</taxon>
        <taxon>Mesorhizobium</taxon>
    </lineage>
</organism>
<dbReference type="Pfam" id="PF01522">
    <property type="entry name" value="Polysacc_deac_1"/>
    <property type="match status" value="1"/>
</dbReference>
<dbReference type="InterPro" id="IPR008715">
    <property type="entry name" value="SAM-MeTfrase_NodS-like"/>
</dbReference>
<comment type="function">
    <text evidence="1">Is involved in generating a small heat-stable compound (Nod), an acylated oligomer of N-acetylglucosamine, that stimulates mitosis in various plant protoplasts.</text>
</comment>
<evidence type="ECO:0000313" key="10">
    <source>
        <dbReference type="Proteomes" id="UP000188388"/>
    </source>
</evidence>
<dbReference type="Pfam" id="PF05401">
    <property type="entry name" value="NodS"/>
    <property type="match status" value="1"/>
</dbReference>
<dbReference type="PROSITE" id="PS51677">
    <property type="entry name" value="NODB"/>
    <property type="match status" value="1"/>
</dbReference>
<dbReference type="PANTHER" id="PTHR34216:SF3">
    <property type="entry name" value="POLY-BETA-1,6-N-ACETYL-D-GLUCOSAMINE N-DEACETYLASE"/>
    <property type="match status" value="1"/>
</dbReference>
<feature type="region of interest" description="Disordered" evidence="7">
    <location>
        <begin position="512"/>
        <end position="537"/>
    </location>
</feature>
<evidence type="ECO:0000256" key="5">
    <source>
        <dbReference type="ARBA" id="ARBA00022729"/>
    </source>
</evidence>
<dbReference type="Proteomes" id="UP000188388">
    <property type="component" value="Unassembled WGS sequence"/>
</dbReference>
<dbReference type="InterPro" id="IPR029063">
    <property type="entry name" value="SAM-dependent_MTases_sf"/>
</dbReference>
<evidence type="ECO:0000256" key="6">
    <source>
        <dbReference type="ARBA" id="ARBA00032976"/>
    </source>
</evidence>
<gene>
    <name evidence="9" type="ORF">BQ8794_30429</name>
</gene>
<reference evidence="10" key="1">
    <citation type="submission" date="2017-01" db="EMBL/GenBank/DDBJ databases">
        <authorList>
            <person name="Brunel B."/>
        </authorList>
    </citation>
    <scope>NUCLEOTIDE SEQUENCE [LARGE SCALE GENOMIC DNA]</scope>
</reference>
<dbReference type="Gene3D" id="3.90.550.10">
    <property type="entry name" value="Spore Coat Polysaccharide Biosynthesis Protein SpsA, Chain A"/>
    <property type="match status" value="1"/>
</dbReference>
<dbReference type="SUPFAM" id="SSF53448">
    <property type="entry name" value="Nucleotide-diphospho-sugar transferases"/>
    <property type="match status" value="1"/>
</dbReference>
<dbReference type="InterPro" id="IPR029044">
    <property type="entry name" value="Nucleotide-diphossugar_trans"/>
</dbReference>
<comment type="similarity">
    <text evidence="3">Belongs to the polysaccharide deacetylase family.</text>
</comment>
<evidence type="ECO:0000256" key="7">
    <source>
        <dbReference type="SAM" id="MobiDB-lite"/>
    </source>
</evidence>
<evidence type="ECO:0000256" key="2">
    <source>
        <dbReference type="ARBA" id="ARBA00004613"/>
    </source>
</evidence>
<dbReference type="SUPFAM" id="SSF53335">
    <property type="entry name" value="S-adenosyl-L-methionine-dependent methyltransferases"/>
    <property type="match status" value="1"/>
</dbReference>
<dbReference type="InterPro" id="IPR002509">
    <property type="entry name" value="NODB_dom"/>
</dbReference>
<name>A0A1R3VAM8_9HYPH</name>
<evidence type="ECO:0000259" key="8">
    <source>
        <dbReference type="PROSITE" id="PS51677"/>
    </source>
</evidence>
<evidence type="ECO:0000256" key="1">
    <source>
        <dbReference type="ARBA" id="ARBA00003236"/>
    </source>
</evidence>
<dbReference type="EMBL" id="FTPD01000023">
    <property type="protein sequence ID" value="SIT56980.1"/>
    <property type="molecule type" value="Genomic_DNA"/>
</dbReference>
<dbReference type="GO" id="GO:0009312">
    <property type="term" value="P:oligosaccharide biosynthetic process"/>
    <property type="evidence" value="ECO:0007669"/>
    <property type="project" value="InterPro"/>
</dbReference>
<accession>A0A1R3VAM8</accession>
<dbReference type="Gene3D" id="3.20.20.370">
    <property type="entry name" value="Glycoside hydrolase/deacetylase"/>
    <property type="match status" value="1"/>
</dbReference>
<dbReference type="Gene3D" id="3.40.50.150">
    <property type="entry name" value="Vaccinia Virus protein VP39"/>
    <property type="match status" value="1"/>
</dbReference>
<sequence length="1008" mass="111126">MFREPCSTFEPRRGKDGVAHNPLVSIVVPAHNAEVTLARALDCLVDQEIMDWEAIIVDDASTDATAAIVAGYVEHDARFRMLSSCAYSAAGARNSGISTARGRWLMFLDADDWVDAGFLAKMLAALEAAPDAVAAYCGFRRVMPDGELTPSSIPTEVATQPFETFARRCAIRTHALLVDRKTIVELGGFDVSLRTCEDWDLWQRLARLGKRWVMVDEPLAFYRASPNSLTRNSTQMLADAEIVIARGFSADPRVKQPASAHANGAIETNGRTASEALAWFALWNAVSDCGCGRRSISPQTLRALPAGRKWAREIAKVAFDGLTVGSLSVPAQLAARWGRFGGSLTELITELGKVWNDPVAGRRVQYHLEEMLLDVDDLAAPRRLARTLGIRVDIRNPTSIELPEGVDQIYAYLMMDGQIEAVVQFGVLGKVTRRHWIELARDFVPPERLIHSAARLARRPPVHAPQQGAGADKSDISASEALSIAGRRSDRDGHFGKLARLAAEARGLVRSSAEATEPLSVPRRASAADGHGNDRTSFWNRRFATEDPWNYGSSYEQEKYERQLEILPAGPIGRALELACAEGHFTRQLAPRVGHLTATDISAVAIGRARARCSDQPNVEFGVLDFCADTLPGEMDLIVCSEVLYYLDDLAELRRIAKKIVEALALGGSFINAHAFVLRDNVERTGFDWNTFGAQPISETLAATEGLVLDQSIQTELYRIDRFRRLSPDEVATEPMIDHAPIRARLEIGVARNIVWGGARALRRDVARSERRQRIPVLMYHSVADEGPAALARFRLTPAAFHSQMAWLRANGFHAIMSEQLEWFIANRHPFAGRPVLITFDDGFQNFADHAWPTLRANDLTAEVFLVTDLVGASAQWDADSGPPTQLMDAATVRRLAAEGAFFGSHMATHRAIDGLSSSDLASELLRSRMFIERWTGRPTTAFAAPFSVTDRRLGRLAKECGYRIGFGGRHGPADLDCDPIDLPRIEIRGDRSLDDFVARVEAVLEER</sequence>
<dbReference type="AlphaFoldDB" id="A0A1R3VAM8"/>
<dbReference type="Pfam" id="PF00535">
    <property type="entry name" value="Glycos_transf_2"/>
    <property type="match status" value="1"/>
</dbReference>
<evidence type="ECO:0000256" key="3">
    <source>
        <dbReference type="ARBA" id="ARBA00010973"/>
    </source>
</evidence>
<dbReference type="InterPro" id="IPR011330">
    <property type="entry name" value="Glyco_hydro/deAcase_b/a-brl"/>
</dbReference>
<dbReference type="CDD" id="cd10918">
    <property type="entry name" value="CE4_NodB_like_5s_6s"/>
    <property type="match status" value="1"/>
</dbReference>
<dbReference type="CDD" id="cd02440">
    <property type="entry name" value="AdoMet_MTases"/>
    <property type="match status" value="1"/>
</dbReference>
<dbReference type="GO" id="GO:0016810">
    <property type="term" value="F:hydrolase activity, acting on carbon-nitrogen (but not peptide) bonds"/>
    <property type="evidence" value="ECO:0007669"/>
    <property type="project" value="InterPro"/>
</dbReference>
<dbReference type="InterPro" id="IPR001173">
    <property type="entry name" value="Glyco_trans_2-like"/>
</dbReference>
<keyword evidence="5" id="KW-0732">Signal</keyword>
<comment type="subcellular location">
    <subcellularLocation>
        <location evidence="2">Secreted</location>
    </subcellularLocation>
</comment>